<keyword evidence="3 7" id="KW-0547">Nucleotide-binding</keyword>
<dbReference type="Pfam" id="PF12724">
    <property type="entry name" value="Flavodoxin_5"/>
    <property type="match status" value="1"/>
</dbReference>
<dbReference type="InterPro" id="IPR052200">
    <property type="entry name" value="Protoporphyrinogen_IX_DH"/>
</dbReference>
<sequence length="175" mass="20585">MTKRVAILYSTVDGHTFKICQRIAQHLENSGFKVDLMEISSFTDAISKYSRVIIGASVRYGKHRKEVTTFIEKHQMELNQIKTGFFSVNLVARKQDKNTFYSNPYVVKYFKRLAWKPKVIDVFAGRLDYDAYSFIDRLMIKLIMKMTNGPTKSKKPIDYTDWQRVKDFSDKMNFH</sequence>
<comment type="cofactor">
    <cofactor evidence="7">
        <name>FMN</name>
        <dbReference type="ChEBI" id="CHEBI:58210"/>
    </cofactor>
    <text evidence="7">Binds 1 FMN non-covalently per subunit.</text>
</comment>
<keyword evidence="7" id="KW-1003">Cell membrane</keyword>
<dbReference type="InterPro" id="IPR044264">
    <property type="entry name" value="HemG"/>
</dbReference>
<evidence type="ECO:0000256" key="1">
    <source>
        <dbReference type="ARBA" id="ARBA00022630"/>
    </source>
</evidence>
<dbReference type="GO" id="GO:0016491">
    <property type="term" value="F:oxidoreductase activity"/>
    <property type="evidence" value="ECO:0007669"/>
    <property type="project" value="UniProtKB-KW"/>
</dbReference>
<name>A0ABV5F8M3_9FLAO</name>
<keyword evidence="4 7" id="KW-0560">Oxidoreductase</keyword>
<dbReference type="InterPro" id="IPR026816">
    <property type="entry name" value="Flavodoxin_dom"/>
</dbReference>
<evidence type="ECO:0000313" key="10">
    <source>
        <dbReference type="Proteomes" id="UP001589585"/>
    </source>
</evidence>
<evidence type="ECO:0000256" key="6">
    <source>
        <dbReference type="ARBA" id="ARBA00023244"/>
    </source>
</evidence>
<comment type="subcellular location">
    <subcellularLocation>
        <location evidence="7">Cell membrane</location>
        <topology evidence="7">Peripheral membrane protein</topology>
    </subcellularLocation>
</comment>
<evidence type="ECO:0000256" key="2">
    <source>
        <dbReference type="ARBA" id="ARBA00022643"/>
    </source>
</evidence>
<keyword evidence="10" id="KW-1185">Reference proteome</keyword>
<comment type="similarity">
    <text evidence="7">Belongs to the HemG family.</text>
</comment>
<keyword evidence="5" id="KW-0472">Membrane</keyword>
<dbReference type="NCBIfam" id="NF008316">
    <property type="entry name" value="PRK11104.1"/>
    <property type="match status" value="1"/>
</dbReference>
<keyword evidence="6 7" id="KW-0627">Porphyrin biosynthesis</keyword>
<dbReference type="Proteomes" id="UP001589585">
    <property type="component" value="Unassembled WGS sequence"/>
</dbReference>
<dbReference type="PANTHER" id="PTHR38030">
    <property type="entry name" value="PROTOPORPHYRINOGEN IX DEHYDROGENASE [MENAQUINONE]"/>
    <property type="match status" value="1"/>
</dbReference>
<comment type="function">
    <text evidence="7">Catalyzes the 6-electron oxidation of protoporphyrinogen IX to form protoporphyrin IX; under anaerobic conditions uses menaquinone as an electron acceptor, under aerobic conditions uses ubiquinone as an electron acceptor.</text>
</comment>
<gene>
    <name evidence="7 9" type="primary">hemG</name>
    <name evidence="9" type="ORF">ACFFU9_03445</name>
</gene>
<comment type="caution">
    <text evidence="9">The sequence shown here is derived from an EMBL/GenBank/DDBJ whole genome shotgun (WGS) entry which is preliminary data.</text>
</comment>
<evidence type="ECO:0000256" key="4">
    <source>
        <dbReference type="ARBA" id="ARBA00023002"/>
    </source>
</evidence>
<evidence type="ECO:0000256" key="3">
    <source>
        <dbReference type="ARBA" id="ARBA00022741"/>
    </source>
</evidence>
<feature type="domain" description="Flavodoxin-like" evidence="8">
    <location>
        <begin position="5"/>
        <end position="173"/>
    </location>
</feature>
<comment type="catalytic activity">
    <reaction evidence="7">
        <text>protoporphyrinogen IX + 3 a quinone = protoporphyrin IX + 3 a quinol</text>
        <dbReference type="Rhea" id="RHEA:65032"/>
        <dbReference type="ChEBI" id="CHEBI:24646"/>
        <dbReference type="ChEBI" id="CHEBI:57306"/>
        <dbReference type="ChEBI" id="CHEBI:57307"/>
        <dbReference type="ChEBI" id="CHEBI:132124"/>
        <dbReference type="EC" id="1.3.5.3"/>
    </reaction>
</comment>
<comment type="pathway">
    <text evidence="7">Porphyrin-containing compound metabolism; protoporphyrin-IX biosynthesis; protoporphyrin-IX from protoporphyrinogen-IX: step 1/1.</text>
</comment>
<evidence type="ECO:0000259" key="8">
    <source>
        <dbReference type="PROSITE" id="PS50902"/>
    </source>
</evidence>
<dbReference type="PROSITE" id="PS50902">
    <property type="entry name" value="FLAVODOXIN_LIKE"/>
    <property type="match status" value="1"/>
</dbReference>
<dbReference type="EMBL" id="JBHMFC010000010">
    <property type="protein sequence ID" value="MFB9055788.1"/>
    <property type="molecule type" value="Genomic_DNA"/>
</dbReference>
<proteinExistence type="inferred from homology"/>
<organism evidence="9 10">
    <name type="scientific">Mariniflexile ostreae</name>
    <dbReference type="NCBI Taxonomy" id="1520892"/>
    <lineage>
        <taxon>Bacteria</taxon>
        <taxon>Pseudomonadati</taxon>
        <taxon>Bacteroidota</taxon>
        <taxon>Flavobacteriia</taxon>
        <taxon>Flavobacteriales</taxon>
        <taxon>Flavobacteriaceae</taxon>
        <taxon>Mariniflexile</taxon>
    </lineage>
</organism>
<evidence type="ECO:0000256" key="7">
    <source>
        <dbReference type="HAMAP-Rule" id="MF_00853"/>
    </source>
</evidence>
<evidence type="ECO:0000313" key="9">
    <source>
        <dbReference type="EMBL" id="MFB9055788.1"/>
    </source>
</evidence>
<dbReference type="HAMAP" id="MF_00853">
    <property type="entry name" value="HemG"/>
    <property type="match status" value="1"/>
</dbReference>
<comment type="catalytic activity">
    <reaction evidence="7">
        <text>protoporphyrinogen IX + 3 a menaquinone = protoporphyrin IX + 3 a menaquinol</text>
        <dbReference type="Rhea" id="RHEA:27409"/>
        <dbReference type="Rhea" id="RHEA-COMP:9537"/>
        <dbReference type="Rhea" id="RHEA-COMP:9539"/>
        <dbReference type="ChEBI" id="CHEBI:16374"/>
        <dbReference type="ChEBI" id="CHEBI:18151"/>
        <dbReference type="ChEBI" id="CHEBI:57306"/>
        <dbReference type="ChEBI" id="CHEBI:57307"/>
        <dbReference type="EC" id="1.3.5.3"/>
    </reaction>
</comment>
<comment type="catalytic activity">
    <reaction evidence="7">
        <text>protoporphyrinogen IX + 3 a ubiquinone = protoporphyrin IX + 3 a ubiquinol</text>
        <dbReference type="Rhea" id="RHEA:63936"/>
        <dbReference type="Rhea" id="RHEA-COMP:9565"/>
        <dbReference type="Rhea" id="RHEA-COMP:9566"/>
        <dbReference type="ChEBI" id="CHEBI:16389"/>
        <dbReference type="ChEBI" id="CHEBI:17976"/>
        <dbReference type="ChEBI" id="CHEBI:57306"/>
        <dbReference type="ChEBI" id="CHEBI:57307"/>
    </reaction>
</comment>
<dbReference type="EC" id="1.3.5.3" evidence="7"/>
<keyword evidence="2 7" id="KW-0288">FMN</keyword>
<accession>A0ABV5F8M3</accession>
<dbReference type="InterPro" id="IPR029039">
    <property type="entry name" value="Flavoprotein-like_sf"/>
</dbReference>
<dbReference type="RefSeq" id="WP_379859978.1">
    <property type="nucleotide sequence ID" value="NZ_JBHMFC010000010.1"/>
</dbReference>
<dbReference type="Gene3D" id="3.40.50.360">
    <property type="match status" value="1"/>
</dbReference>
<protein>
    <recommendedName>
        <fullName evidence="7">Protoporphyrinogen IX dehydrogenase [quinone]</fullName>
        <ecNumber evidence="7">1.3.5.3</ecNumber>
    </recommendedName>
    <alternativeName>
        <fullName evidence="7">Protoporphyrinogen IX dehydrogenase [menaquinone]</fullName>
    </alternativeName>
    <alternativeName>
        <fullName evidence="7">Protoporphyrinogen IX dehydrogenase [ubiquinone]</fullName>
    </alternativeName>
    <alternativeName>
        <fullName evidence="7">Protoporphyrinogen oxidase</fullName>
        <shortName evidence="7">PPO</shortName>
    </alternativeName>
</protein>
<dbReference type="SUPFAM" id="SSF52218">
    <property type="entry name" value="Flavoproteins"/>
    <property type="match status" value="1"/>
</dbReference>
<dbReference type="PANTHER" id="PTHR38030:SF2">
    <property type="entry name" value="PROTOPORPHYRINOGEN IX DEHYDROGENASE [QUINONE]"/>
    <property type="match status" value="1"/>
</dbReference>
<dbReference type="InterPro" id="IPR008254">
    <property type="entry name" value="Flavodoxin/NO_synth"/>
</dbReference>
<reference evidence="9 10" key="1">
    <citation type="submission" date="2024-09" db="EMBL/GenBank/DDBJ databases">
        <authorList>
            <person name="Sun Q."/>
            <person name="Mori K."/>
        </authorList>
    </citation>
    <scope>NUCLEOTIDE SEQUENCE [LARGE SCALE GENOMIC DNA]</scope>
    <source>
        <strain evidence="9 10">CECT 8622</strain>
    </source>
</reference>
<evidence type="ECO:0000256" key="5">
    <source>
        <dbReference type="ARBA" id="ARBA00023136"/>
    </source>
</evidence>
<keyword evidence="1 7" id="KW-0285">Flavoprotein</keyword>